<evidence type="ECO:0000256" key="6">
    <source>
        <dbReference type="ARBA" id="ARBA00022705"/>
    </source>
</evidence>
<dbReference type="Pfam" id="PF01612">
    <property type="entry name" value="DNA_pol_A_exo1"/>
    <property type="match status" value="1"/>
</dbReference>
<dbReference type="Pfam" id="PF00476">
    <property type="entry name" value="DNA_pol_A"/>
    <property type="match status" value="1"/>
</dbReference>
<dbReference type="PANTHER" id="PTHR10133">
    <property type="entry name" value="DNA POLYMERASE I"/>
    <property type="match status" value="1"/>
</dbReference>
<dbReference type="Gene3D" id="1.10.150.20">
    <property type="entry name" value="5' to 3' exonuclease, C-terminal subdomain"/>
    <property type="match status" value="1"/>
</dbReference>
<dbReference type="InterPro" id="IPR019760">
    <property type="entry name" value="DNA-dir_DNA_pol_A_CS"/>
</dbReference>
<dbReference type="SMART" id="SM00482">
    <property type="entry name" value="POLAc"/>
    <property type="match status" value="1"/>
</dbReference>
<dbReference type="EC" id="2.7.7.7" evidence="2"/>
<dbReference type="RefSeq" id="YP_010113899.1">
    <property type="nucleotide sequence ID" value="NC_055910.1"/>
</dbReference>
<dbReference type="Gene3D" id="3.30.70.370">
    <property type="match status" value="1"/>
</dbReference>
<dbReference type="InterPro" id="IPR002562">
    <property type="entry name" value="3'-5'_exonuclease_dom"/>
</dbReference>
<keyword evidence="8" id="KW-1194">Viral DNA replication</keyword>
<protein>
    <recommendedName>
        <fullName evidence="3">DNA polymerase</fullName>
        <ecNumber evidence="2">2.7.7.7</ecNumber>
    </recommendedName>
</protein>
<dbReference type="SUPFAM" id="SSF56672">
    <property type="entry name" value="DNA/RNA polymerases"/>
    <property type="match status" value="1"/>
</dbReference>
<dbReference type="PROSITE" id="PS00447">
    <property type="entry name" value="DNA_POLYMERASE_A"/>
    <property type="match status" value="1"/>
</dbReference>
<evidence type="ECO:0000259" key="12">
    <source>
        <dbReference type="SMART" id="SM00482"/>
    </source>
</evidence>
<dbReference type="InterPro" id="IPR036397">
    <property type="entry name" value="RNaseH_sf"/>
</dbReference>
<dbReference type="Proteomes" id="UP000663042">
    <property type="component" value="Segment"/>
</dbReference>
<dbReference type="Gene3D" id="1.20.1060.10">
    <property type="entry name" value="Taq DNA Polymerase, Chain T, domain 4"/>
    <property type="match status" value="1"/>
</dbReference>
<accession>A0A873WHK9</accession>
<evidence type="ECO:0000256" key="4">
    <source>
        <dbReference type="ARBA" id="ARBA00022679"/>
    </source>
</evidence>
<dbReference type="GO" id="GO:0006302">
    <property type="term" value="P:double-strand break repair"/>
    <property type="evidence" value="ECO:0007669"/>
    <property type="project" value="TreeGrafter"/>
</dbReference>
<comment type="catalytic activity">
    <reaction evidence="10">
        <text>DNA(n) + a 2'-deoxyribonucleoside 5'-triphosphate = DNA(n+1) + diphosphate</text>
        <dbReference type="Rhea" id="RHEA:22508"/>
        <dbReference type="Rhea" id="RHEA-COMP:17339"/>
        <dbReference type="Rhea" id="RHEA-COMP:17340"/>
        <dbReference type="ChEBI" id="CHEBI:33019"/>
        <dbReference type="ChEBI" id="CHEBI:61560"/>
        <dbReference type="ChEBI" id="CHEBI:173112"/>
        <dbReference type="EC" id="2.7.7.7"/>
    </reaction>
</comment>
<dbReference type="GO" id="GO:0003677">
    <property type="term" value="F:DNA binding"/>
    <property type="evidence" value="ECO:0007669"/>
    <property type="project" value="UniProtKB-KW"/>
</dbReference>
<dbReference type="EMBL" id="MW057857">
    <property type="protein sequence ID" value="QPB12112.1"/>
    <property type="molecule type" value="Genomic_DNA"/>
</dbReference>
<dbReference type="Gene3D" id="3.30.420.10">
    <property type="entry name" value="Ribonuclease H-like superfamily/Ribonuclease H"/>
    <property type="match status" value="1"/>
</dbReference>
<evidence type="ECO:0000259" key="11">
    <source>
        <dbReference type="SMART" id="SM00474"/>
    </source>
</evidence>
<dbReference type="GO" id="GO:0039693">
    <property type="term" value="P:viral DNA genome replication"/>
    <property type="evidence" value="ECO:0007669"/>
    <property type="project" value="UniProtKB-KW"/>
</dbReference>
<dbReference type="PANTHER" id="PTHR10133:SF27">
    <property type="entry name" value="DNA POLYMERASE NU"/>
    <property type="match status" value="1"/>
</dbReference>
<evidence type="ECO:0000256" key="2">
    <source>
        <dbReference type="ARBA" id="ARBA00012417"/>
    </source>
</evidence>
<evidence type="ECO:0000313" key="14">
    <source>
        <dbReference type="Proteomes" id="UP000663042"/>
    </source>
</evidence>
<keyword evidence="7" id="KW-0239">DNA-directed DNA polymerase</keyword>
<keyword evidence="5" id="KW-0548">Nucleotidyltransferase</keyword>
<dbReference type="InterPro" id="IPR043502">
    <property type="entry name" value="DNA/RNA_pol_sf"/>
</dbReference>
<reference evidence="13 14" key="1">
    <citation type="submission" date="2020-10" db="EMBL/GenBank/DDBJ databases">
        <title>Novel bacteriophages targeting Providencia spp. as potential agents for phage therapy.</title>
        <authorList>
            <person name="Rakov C."/>
            <person name="Alkalay-Oren S."/>
            <person name="Coppenhagen-Glazer S."/>
            <person name="Hazan R."/>
        </authorList>
    </citation>
    <scope>NUCLEOTIDE SEQUENCE [LARGE SCALE GENOMIC DNA]</scope>
</reference>
<dbReference type="SMART" id="SM00474">
    <property type="entry name" value="35EXOc"/>
    <property type="match status" value="1"/>
</dbReference>
<comment type="similarity">
    <text evidence="1">Belongs to the DNA polymerase type-A family.</text>
</comment>
<evidence type="ECO:0000256" key="3">
    <source>
        <dbReference type="ARBA" id="ARBA00015749"/>
    </source>
</evidence>
<dbReference type="KEGG" id="vg:65132459"/>
<evidence type="ECO:0000256" key="7">
    <source>
        <dbReference type="ARBA" id="ARBA00022932"/>
    </source>
</evidence>
<dbReference type="PRINTS" id="PR00868">
    <property type="entry name" value="DNAPOLI"/>
</dbReference>
<evidence type="ECO:0000256" key="5">
    <source>
        <dbReference type="ARBA" id="ARBA00022695"/>
    </source>
</evidence>
<dbReference type="GeneID" id="65132459"/>
<keyword evidence="6" id="KW-0235">DNA replication</keyword>
<evidence type="ECO:0000256" key="1">
    <source>
        <dbReference type="ARBA" id="ARBA00007705"/>
    </source>
</evidence>
<keyword evidence="4" id="KW-0808">Transferase</keyword>
<keyword evidence="9" id="KW-0238">DNA-binding</keyword>
<dbReference type="InterPro" id="IPR012337">
    <property type="entry name" value="RNaseH-like_sf"/>
</dbReference>
<evidence type="ECO:0000256" key="8">
    <source>
        <dbReference type="ARBA" id="ARBA00023109"/>
    </source>
</evidence>
<dbReference type="InterPro" id="IPR001098">
    <property type="entry name" value="DNA-dir_DNA_pol_A_palm_dom"/>
</dbReference>
<dbReference type="InterPro" id="IPR002298">
    <property type="entry name" value="DNA_polymerase_A"/>
</dbReference>
<dbReference type="SUPFAM" id="SSF53098">
    <property type="entry name" value="Ribonuclease H-like"/>
    <property type="match status" value="1"/>
</dbReference>
<proteinExistence type="inferred from homology"/>
<feature type="domain" description="DNA-directed DNA polymerase family A palm" evidence="12">
    <location>
        <begin position="513"/>
        <end position="749"/>
    </location>
</feature>
<keyword evidence="14" id="KW-1185">Reference proteome</keyword>
<dbReference type="GO" id="GO:0003887">
    <property type="term" value="F:DNA-directed DNA polymerase activity"/>
    <property type="evidence" value="ECO:0007669"/>
    <property type="project" value="UniProtKB-KW"/>
</dbReference>
<name>A0A873WHK9_9CAUD</name>
<dbReference type="GO" id="GO:0006261">
    <property type="term" value="P:DNA-templated DNA replication"/>
    <property type="evidence" value="ECO:0007669"/>
    <property type="project" value="InterPro"/>
</dbReference>
<organism evidence="13 14">
    <name type="scientific">Providencia phage PSTCR5</name>
    <dbReference type="NCBI Taxonomy" id="2783547"/>
    <lineage>
        <taxon>Viruses</taxon>
        <taxon>Duplodnaviria</taxon>
        <taxon>Heunggongvirae</taxon>
        <taxon>Uroviricota</taxon>
        <taxon>Caudoviricetes</taxon>
        <taxon>Demerecviridae</taxon>
        <taxon>Priunavirus</taxon>
        <taxon>Priunavirus PSTCR5</taxon>
    </lineage>
</organism>
<feature type="domain" description="3'-5' exonuclease" evidence="11">
    <location>
        <begin position="141"/>
        <end position="326"/>
    </location>
</feature>
<dbReference type="GO" id="GO:0008408">
    <property type="term" value="F:3'-5' exonuclease activity"/>
    <property type="evidence" value="ECO:0007669"/>
    <property type="project" value="InterPro"/>
</dbReference>
<evidence type="ECO:0000256" key="9">
    <source>
        <dbReference type="ARBA" id="ARBA00023125"/>
    </source>
</evidence>
<evidence type="ECO:0000256" key="10">
    <source>
        <dbReference type="ARBA" id="ARBA00049244"/>
    </source>
</evidence>
<sequence length="875" mass="99159">MSSLKIAVVDKSPSRANYQKSLNLWDYDVEVFHMAHESFTGRMLKKHITIGTPDNPFNPDDFDYVILVGAEPFKQFTGRTGVVDYTGKLTEGLDGKLKYLVCINPSQVHFKPEMKPVLDKTITDFERILNGTAKPPKPGNYKPIQDTDEAYEYLCMIRSMLPAAVVAFDSETSGLYARDCYVLGLSISHQEYQGVYIDADNIDERCVYVLQEILDQKDRPIVFHNLKFDIHMYEYHFGFNFEKAFAEDRMHDTMLMHYVLDERRGTHGLKSLAMQFTDMGDYDFELDQFKSEYCRAHGIKKEDFTYDLIPFEIMWPYAAKDTDATIRLFNFFYPKIQANEAFMRLYHGLLMPGCRFLQRVEDRGVPINKDRLVTAQELLTDKLNGLTQELYSFPEVMEYEAIKGAKFNPNSPVQLRELLFDVLGLEPTGKLTDTGAISTDAESLEKISSQHPVAKILLNIRKTTKLLSTYIEKLLISIDTDGCVRTGFNLHMTTSGRLSSSGKLNLQQLPRDESIIKACITAPVGYRVVAHDLTTAEIYYAAVLSGDRNMQQVFINMQNDPERYPDFHANIAHMVFGLDCEPNQVKNLYPALRQAAKAISFGILYGSGPSKVAESVNMALLEQSIKTGEPYTPCTKDDALEYIETYFSSFPQLRRWIEDSHSQIEQFGFIYSHFGRKRRLPNVTSDDKGVRAGEVRSGFNAIIQGASSDSLLLGAIDADNEIEKLGLSDEMKIIMLVHDSVVAIVREDLVDQYNELIVRNIQTDRGISIKGCPIGVGQDSEDGGSVDYSCGKVKGQHPMIAVIQDEEYLNNLVKEIEADIDLQYTMHVLKDKKHAEYDEIKAERKLLSKVALDCGNIEVELNSIIESFCPQVARL</sequence>
<evidence type="ECO:0000313" key="13">
    <source>
        <dbReference type="EMBL" id="QPB12112.1"/>
    </source>
</evidence>